<dbReference type="PRINTS" id="PR00125">
    <property type="entry name" value="ATPASEDELTA"/>
</dbReference>
<dbReference type="GO" id="GO:0046933">
    <property type="term" value="F:proton-transporting ATP synthase activity, rotational mechanism"/>
    <property type="evidence" value="ECO:0007669"/>
    <property type="project" value="InterPro"/>
</dbReference>
<keyword evidence="6" id="KW-0406">Ion transport</keyword>
<feature type="coiled-coil region" evidence="10">
    <location>
        <begin position="354"/>
        <end position="381"/>
    </location>
</feature>
<feature type="binding site" evidence="9">
    <location>
        <position position="137"/>
    </location>
    <ligand>
        <name>Zn(2+)</name>
        <dbReference type="ChEBI" id="CHEBI:29105"/>
    </ligand>
</feature>
<dbReference type="InterPro" id="IPR000711">
    <property type="entry name" value="ATPase_OSCP/dsu"/>
</dbReference>
<name>A0A9P9KWF5_FUSRE</name>
<evidence type="ECO:0000256" key="5">
    <source>
        <dbReference type="ARBA" id="ARBA00022781"/>
    </source>
</evidence>
<dbReference type="InterPro" id="IPR036703">
    <property type="entry name" value="MOB_kinase_act_sf"/>
</dbReference>
<comment type="subcellular location">
    <subcellularLocation>
        <location evidence="1">Membrane</location>
    </subcellularLocation>
</comment>
<dbReference type="SUPFAM" id="SSF47928">
    <property type="entry name" value="N-terminal domain of the delta subunit of the F1F0-ATP synthase"/>
    <property type="match status" value="1"/>
</dbReference>
<keyword evidence="9" id="KW-0479">Metal-binding</keyword>
<evidence type="ECO:0000256" key="9">
    <source>
        <dbReference type="PIRSR" id="PIRSR605301-1"/>
    </source>
</evidence>
<dbReference type="AlphaFoldDB" id="A0A9P9KWF5"/>
<evidence type="ECO:0000256" key="8">
    <source>
        <dbReference type="ARBA" id="ARBA00023310"/>
    </source>
</evidence>
<dbReference type="RefSeq" id="XP_046056479.1">
    <property type="nucleotide sequence ID" value="XM_046197529.1"/>
</dbReference>
<dbReference type="EMBL" id="JAGMUX010000001">
    <property type="protein sequence ID" value="KAH7269711.1"/>
    <property type="molecule type" value="Genomic_DNA"/>
</dbReference>
<feature type="binding site" evidence="9">
    <location>
        <position position="219"/>
    </location>
    <ligand>
        <name>Zn(2+)</name>
        <dbReference type="ChEBI" id="CHEBI:29105"/>
    </ligand>
</feature>
<evidence type="ECO:0000256" key="3">
    <source>
        <dbReference type="ARBA" id="ARBA00014723"/>
    </source>
</evidence>
<gene>
    <name evidence="11" type="ORF">BKA55DRAFT_658706</name>
</gene>
<keyword evidence="4" id="KW-0813">Transport</keyword>
<sequence length="554" mass="60487">MESPCSSPHTASMFRYLNPKSLLTMQQLETTIIPVSLSGEPLMFVDELTLANPGTLVNSNQRTRNQFRPRVGKGGSASYQLRQYAEVTLGGGSLRKVVKLPEGEDENEWLAVNMVDFYNQINLLYGAITEFCSPQSCPEMKATDEFEYLWQDNENYKRPTKMPAPAYIEQLMSWVQANIDNEQVLPSKIGVPFPKSFPALVRQIFKRMYRVYAHIYCHHYPVIRELGLEPHLNTSFKHRTSTINTLLLISLLLVKAAAVMFSRQVLRAARVAAPQRALALRAAPVRSFAAAASTEVKPPISVFGVDGTYATALYTAAVKTSSIDAAADALNRLGALIEKDPKLGAVLSAPTLTVADKKAIVQELEKQINTKDETVKNFLATLAENNRLGLIPGVVEKFSSIISAARGEVELTVTSAQALDKRTLNRLETAVSKSAYVGQGQKLKVTNEVNPEIIGGLVVEIGDRTIDLSVSSRIAKMNKLLTDSLISFASSRGIRYHAKLALSGLPAGFWGCSSACFFFKSSEPNCCCIPGLGEKNGESVDGKNSVGGCEQGVQ</sequence>
<feature type="binding site" evidence="9">
    <location>
        <position position="214"/>
    </location>
    <ligand>
        <name>Zn(2+)</name>
        <dbReference type="ChEBI" id="CHEBI:29105"/>
    </ligand>
</feature>
<evidence type="ECO:0000256" key="4">
    <source>
        <dbReference type="ARBA" id="ARBA00022448"/>
    </source>
</evidence>
<comment type="caution">
    <text evidence="11">The sequence shown here is derived from an EMBL/GenBank/DDBJ whole genome shotgun (WGS) entry which is preliminary data.</text>
</comment>
<evidence type="ECO:0000256" key="2">
    <source>
        <dbReference type="ARBA" id="ARBA00007046"/>
    </source>
</evidence>
<dbReference type="InterPro" id="IPR026015">
    <property type="entry name" value="ATP_synth_OSCP/delta_N_sf"/>
</dbReference>
<evidence type="ECO:0000313" key="11">
    <source>
        <dbReference type="EMBL" id="KAH7269711.1"/>
    </source>
</evidence>
<dbReference type="Gene3D" id="1.20.140.30">
    <property type="entry name" value="MOB kinase activator"/>
    <property type="match status" value="1"/>
</dbReference>
<dbReference type="PROSITE" id="PS00389">
    <property type="entry name" value="ATPASE_DELTA"/>
    <property type="match status" value="1"/>
</dbReference>
<evidence type="ECO:0000256" key="10">
    <source>
        <dbReference type="SAM" id="Coils"/>
    </source>
</evidence>
<dbReference type="InterPro" id="IPR020781">
    <property type="entry name" value="ATPase_OSCP/d_CS"/>
</dbReference>
<evidence type="ECO:0000313" key="12">
    <source>
        <dbReference type="Proteomes" id="UP000720189"/>
    </source>
</evidence>
<dbReference type="Pfam" id="PF03637">
    <property type="entry name" value="Mob1_phocein"/>
    <property type="match status" value="1"/>
</dbReference>
<feature type="binding site" evidence="9">
    <location>
        <position position="132"/>
    </location>
    <ligand>
        <name>Zn(2+)</name>
        <dbReference type="ChEBI" id="CHEBI:29105"/>
    </ligand>
</feature>
<evidence type="ECO:0000256" key="7">
    <source>
        <dbReference type="ARBA" id="ARBA00023136"/>
    </source>
</evidence>
<dbReference type="SUPFAM" id="SSF101152">
    <property type="entry name" value="Mob1/phocein"/>
    <property type="match status" value="1"/>
</dbReference>
<dbReference type="InterPro" id="IPR005301">
    <property type="entry name" value="MOB_kinase_act_fam"/>
</dbReference>
<dbReference type="HAMAP" id="MF_01416">
    <property type="entry name" value="ATP_synth_delta_bact"/>
    <property type="match status" value="1"/>
</dbReference>
<keyword evidence="7" id="KW-0472">Membrane</keyword>
<evidence type="ECO:0000256" key="1">
    <source>
        <dbReference type="ARBA" id="ARBA00004370"/>
    </source>
</evidence>
<organism evidence="11 12">
    <name type="scientific">Fusarium redolens</name>
    <dbReference type="NCBI Taxonomy" id="48865"/>
    <lineage>
        <taxon>Eukaryota</taxon>
        <taxon>Fungi</taxon>
        <taxon>Dikarya</taxon>
        <taxon>Ascomycota</taxon>
        <taxon>Pezizomycotina</taxon>
        <taxon>Sordariomycetes</taxon>
        <taxon>Hypocreomycetidae</taxon>
        <taxon>Hypocreales</taxon>
        <taxon>Nectriaceae</taxon>
        <taxon>Fusarium</taxon>
        <taxon>Fusarium redolens species complex</taxon>
    </lineage>
</organism>
<dbReference type="Proteomes" id="UP000720189">
    <property type="component" value="Unassembled WGS sequence"/>
</dbReference>
<dbReference type="Gene3D" id="1.10.520.20">
    <property type="entry name" value="N-terminal domain of the delta subunit of the F1F0-ATP synthase"/>
    <property type="match status" value="1"/>
</dbReference>
<dbReference type="OrthoDB" id="8170117at2759"/>
<comment type="similarity">
    <text evidence="2">Belongs to the ATPase delta chain family.</text>
</comment>
<evidence type="ECO:0000256" key="6">
    <source>
        <dbReference type="ARBA" id="ARBA00023065"/>
    </source>
</evidence>
<dbReference type="PANTHER" id="PTHR22599">
    <property type="entry name" value="MPS ONE BINDER KINASE ACTIVATOR-LIKE MOB"/>
    <property type="match status" value="1"/>
</dbReference>
<dbReference type="GO" id="GO:0016020">
    <property type="term" value="C:membrane"/>
    <property type="evidence" value="ECO:0007669"/>
    <property type="project" value="UniProtKB-SubCell"/>
</dbReference>
<keyword evidence="5" id="KW-0375">Hydrogen ion transport</keyword>
<dbReference type="NCBIfam" id="TIGR01145">
    <property type="entry name" value="ATP_synt_delta"/>
    <property type="match status" value="1"/>
</dbReference>
<accession>A0A9P9KWF5</accession>
<reference evidence="11" key="1">
    <citation type="journal article" date="2021" name="Nat. Commun.">
        <title>Genetic determinants of endophytism in the Arabidopsis root mycobiome.</title>
        <authorList>
            <person name="Mesny F."/>
            <person name="Miyauchi S."/>
            <person name="Thiergart T."/>
            <person name="Pickel B."/>
            <person name="Atanasova L."/>
            <person name="Karlsson M."/>
            <person name="Huettel B."/>
            <person name="Barry K.W."/>
            <person name="Haridas S."/>
            <person name="Chen C."/>
            <person name="Bauer D."/>
            <person name="Andreopoulos W."/>
            <person name="Pangilinan J."/>
            <person name="LaButti K."/>
            <person name="Riley R."/>
            <person name="Lipzen A."/>
            <person name="Clum A."/>
            <person name="Drula E."/>
            <person name="Henrissat B."/>
            <person name="Kohler A."/>
            <person name="Grigoriev I.V."/>
            <person name="Martin F.M."/>
            <person name="Hacquard S."/>
        </authorList>
    </citation>
    <scope>NUCLEOTIDE SEQUENCE</scope>
    <source>
        <strain evidence="11">MPI-CAGE-AT-0023</strain>
    </source>
</reference>
<dbReference type="GeneID" id="70227483"/>
<keyword evidence="8" id="KW-0066">ATP synthesis</keyword>
<proteinExistence type="inferred from homology"/>
<protein>
    <recommendedName>
        <fullName evidence="3">ATP synthase subunit 5, mitochondrial</fullName>
    </recommendedName>
</protein>
<dbReference type="SMART" id="SM01388">
    <property type="entry name" value="Mob1_phocein"/>
    <property type="match status" value="1"/>
</dbReference>
<keyword evidence="10" id="KW-0175">Coiled coil</keyword>
<dbReference type="Pfam" id="PF00213">
    <property type="entry name" value="OSCP"/>
    <property type="match status" value="1"/>
</dbReference>
<keyword evidence="12" id="KW-1185">Reference proteome</keyword>
<keyword evidence="9" id="KW-0862">Zinc</keyword>